<dbReference type="PRINTS" id="PR01463">
    <property type="entry name" value="EAGCHANLFMLY"/>
</dbReference>
<dbReference type="Pfam" id="PF00520">
    <property type="entry name" value="Ion_trans"/>
    <property type="match status" value="1"/>
</dbReference>
<feature type="transmembrane region" description="Helical" evidence="14">
    <location>
        <begin position="359"/>
        <end position="383"/>
    </location>
</feature>
<dbReference type="InterPro" id="IPR050818">
    <property type="entry name" value="KCNH_animal-type"/>
</dbReference>
<keyword evidence="5" id="KW-0631">Potassium channel</keyword>
<sequence length="780" mass="88172">MPNRKGLLAPQNTFLDTIATRFDGTHSNFVLGNAQVTAHPIVYCSDGFCELTGYPRAQIMQKGCACKFLYGADTTDDQKAQIEKSLEFKSELKMEVILYKKNNTPFWCLLDIVPIKNEKAEVVLFLASHKDITHTKTVEFCDNMYDSDANGNVDPEAPPANYGRRRSRAVLYQLSGHYTKDNRRKSKLKLNNTLLQPTEAPLPEYKTAAIEKSRFVLTHYGIFKTCWDWLILVATIYVAIMVPYNAAFRKQERSDSPPPVRDVVVEMLFIIDIGLHFRTTFVNRKGEVVSNPKVIALHYVKGWFILDLLAALPFDLFQTATIMPSLDNEESLIHLLKLTRLLRLARLLQKMDRYSQFSAAILSLLMLCFTLAAHWLACIWYFIADRERVTNSWLTGLAEKLDTNITLVSNADKYATALYFTCSSLTSVGFGNVAANTFPEKIFSILMMLVGALMHAMVFGNVTAIVQRMYARRSQYQSKFRDLKDFLKLHQIPKDLKQRVEDYFQTMWALNHGIDPHETLKEFPEELRGDVSMHLHKEILSLPIFEPACHGCLKLLSLHIRTAFCAPGEYLVHKGDALHYIYYLSNGSMEVVQCNMVVAILGKGDLVGSDISQQMTAGCDVVIKSRCDVRALTYCDLKSIYIPGLVEVLRLYPEFQIEFQNDIQHDLTYNLREGYEAESTESENGHGAQPSLTLPSISEDDEVDEDDDGQRLLTARDNGTSKRSLSECGDGSTMEIQAELMTLAQEMRSLVKNLEKNTRSTGTQTDNVSSSAWASSPSII</sequence>
<dbReference type="SUPFAM" id="SSF81324">
    <property type="entry name" value="Voltage-gated potassium channels"/>
    <property type="match status" value="1"/>
</dbReference>
<dbReference type="EMBL" id="CAXLJM020000027">
    <property type="protein sequence ID" value="CAL8094778.1"/>
    <property type="molecule type" value="Genomic_DNA"/>
</dbReference>
<reference evidence="17 18" key="1">
    <citation type="submission" date="2024-08" db="EMBL/GenBank/DDBJ databases">
        <authorList>
            <person name="Cucini C."/>
            <person name="Frati F."/>
        </authorList>
    </citation>
    <scope>NUCLEOTIDE SEQUENCE [LARGE SCALE GENOMIC DNA]</scope>
</reference>
<dbReference type="InterPro" id="IPR000700">
    <property type="entry name" value="PAS-assoc_C"/>
</dbReference>
<feature type="transmembrane region" description="Helical" evidence="14">
    <location>
        <begin position="227"/>
        <end position="247"/>
    </location>
</feature>
<dbReference type="CDD" id="cd00038">
    <property type="entry name" value="CAP_ED"/>
    <property type="match status" value="1"/>
</dbReference>
<keyword evidence="2" id="KW-0813">Transport</keyword>
<dbReference type="SUPFAM" id="SSF51206">
    <property type="entry name" value="cAMP-binding domain-like"/>
    <property type="match status" value="1"/>
</dbReference>
<keyword evidence="11" id="KW-0325">Glycoprotein</keyword>
<dbReference type="Proteomes" id="UP001642540">
    <property type="component" value="Unassembled WGS sequence"/>
</dbReference>
<dbReference type="InterPro" id="IPR035965">
    <property type="entry name" value="PAS-like_dom_sf"/>
</dbReference>
<keyword evidence="10 14" id="KW-0472">Membrane</keyword>
<evidence type="ECO:0000256" key="11">
    <source>
        <dbReference type="ARBA" id="ARBA00023180"/>
    </source>
</evidence>
<keyword evidence="12" id="KW-0407">Ion channel</keyword>
<dbReference type="PROSITE" id="PS50042">
    <property type="entry name" value="CNMP_BINDING_3"/>
    <property type="match status" value="1"/>
</dbReference>
<keyword evidence="8 14" id="KW-1133">Transmembrane helix</keyword>
<evidence type="ECO:0000256" key="3">
    <source>
        <dbReference type="ARBA" id="ARBA00022538"/>
    </source>
</evidence>
<feature type="region of interest" description="Disordered" evidence="13">
    <location>
        <begin position="676"/>
        <end position="730"/>
    </location>
</feature>
<evidence type="ECO:0000259" key="16">
    <source>
        <dbReference type="PROSITE" id="PS50113"/>
    </source>
</evidence>
<keyword evidence="18" id="KW-1185">Reference proteome</keyword>
<evidence type="ECO:0000256" key="4">
    <source>
        <dbReference type="ARBA" id="ARBA00022692"/>
    </source>
</evidence>
<feature type="compositionally biased region" description="Low complexity" evidence="13">
    <location>
        <begin position="769"/>
        <end position="780"/>
    </location>
</feature>
<dbReference type="PRINTS" id="PR01465">
    <property type="entry name" value="ELKCHANNEL"/>
</dbReference>
<keyword evidence="9" id="KW-0406">Ion transport</keyword>
<dbReference type="Gene3D" id="1.10.1200.260">
    <property type="match status" value="1"/>
</dbReference>
<keyword evidence="4 14" id="KW-0812">Transmembrane</keyword>
<evidence type="ECO:0008006" key="19">
    <source>
        <dbReference type="Google" id="ProtNLM"/>
    </source>
</evidence>
<dbReference type="Gene3D" id="2.60.120.10">
    <property type="entry name" value="Jelly Rolls"/>
    <property type="match status" value="1"/>
</dbReference>
<accession>A0ABP1Q9K6</accession>
<dbReference type="Pfam" id="PF13426">
    <property type="entry name" value="PAS_9"/>
    <property type="match status" value="1"/>
</dbReference>
<dbReference type="InterPro" id="IPR000595">
    <property type="entry name" value="cNMP-bd_dom"/>
</dbReference>
<gene>
    <name evidence="17" type="ORF">ODALV1_LOCUS8886</name>
</gene>
<feature type="transmembrane region" description="Helical" evidence="14">
    <location>
        <begin position="442"/>
        <end position="466"/>
    </location>
</feature>
<evidence type="ECO:0000256" key="12">
    <source>
        <dbReference type="ARBA" id="ARBA00023303"/>
    </source>
</evidence>
<protein>
    <recommendedName>
        <fullName evidence="19">Potassium voltage-gated channel subfamily H member 8</fullName>
    </recommendedName>
</protein>
<dbReference type="InterPro" id="IPR014710">
    <property type="entry name" value="RmlC-like_jellyroll"/>
</dbReference>
<dbReference type="PANTHER" id="PTHR10217">
    <property type="entry name" value="VOLTAGE AND LIGAND GATED POTASSIUM CHANNEL"/>
    <property type="match status" value="1"/>
</dbReference>
<evidence type="ECO:0000256" key="13">
    <source>
        <dbReference type="SAM" id="MobiDB-lite"/>
    </source>
</evidence>
<dbReference type="InterPro" id="IPR005821">
    <property type="entry name" value="Ion_trans_dom"/>
</dbReference>
<evidence type="ECO:0000256" key="5">
    <source>
        <dbReference type="ARBA" id="ARBA00022826"/>
    </source>
</evidence>
<feature type="domain" description="Cyclic nucleotide-binding" evidence="15">
    <location>
        <begin position="564"/>
        <end position="608"/>
    </location>
</feature>
<dbReference type="InterPro" id="IPR001610">
    <property type="entry name" value="PAC"/>
</dbReference>
<evidence type="ECO:0000256" key="1">
    <source>
        <dbReference type="ARBA" id="ARBA00004141"/>
    </source>
</evidence>
<keyword evidence="3" id="KW-0633">Potassium transport</keyword>
<dbReference type="InterPro" id="IPR018490">
    <property type="entry name" value="cNMP-bd_dom_sf"/>
</dbReference>
<evidence type="ECO:0000313" key="17">
    <source>
        <dbReference type="EMBL" id="CAL8094778.1"/>
    </source>
</evidence>
<dbReference type="SUPFAM" id="SSF55785">
    <property type="entry name" value="PYP-like sensor domain (PAS domain)"/>
    <property type="match status" value="1"/>
</dbReference>
<dbReference type="Gene3D" id="1.10.287.70">
    <property type="match status" value="1"/>
</dbReference>
<dbReference type="PROSITE" id="PS50113">
    <property type="entry name" value="PAC"/>
    <property type="match status" value="1"/>
</dbReference>
<evidence type="ECO:0000256" key="7">
    <source>
        <dbReference type="ARBA" id="ARBA00022958"/>
    </source>
</evidence>
<proteinExistence type="predicted"/>
<feature type="compositionally biased region" description="Acidic residues" evidence="13">
    <location>
        <begin position="698"/>
        <end position="708"/>
    </location>
</feature>
<comment type="subcellular location">
    <subcellularLocation>
        <location evidence="1">Membrane</location>
        <topology evidence="1">Multi-pass membrane protein</topology>
    </subcellularLocation>
</comment>
<comment type="caution">
    <text evidence="17">The sequence shown here is derived from an EMBL/GenBank/DDBJ whole genome shotgun (WGS) entry which is preliminary data.</text>
</comment>
<feature type="compositionally biased region" description="Polar residues" evidence="13">
    <location>
        <begin position="759"/>
        <end position="768"/>
    </location>
</feature>
<evidence type="ECO:0000256" key="14">
    <source>
        <dbReference type="SAM" id="Phobius"/>
    </source>
</evidence>
<feature type="region of interest" description="Disordered" evidence="13">
    <location>
        <begin position="756"/>
        <end position="780"/>
    </location>
</feature>
<name>A0ABP1Q9K6_9HEXA</name>
<dbReference type="NCBIfam" id="TIGR00229">
    <property type="entry name" value="sensory_box"/>
    <property type="match status" value="1"/>
</dbReference>
<dbReference type="SMART" id="SM00086">
    <property type="entry name" value="PAC"/>
    <property type="match status" value="1"/>
</dbReference>
<keyword evidence="6" id="KW-0851">Voltage-gated channel</keyword>
<dbReference type="InterPro" id="IPR003950">
    <property type="entry name" value="K_chnl_volt-dep_ELK"/>
</dbReference>
<dbReference type="CDD" id="cd00130">
    <property type="entry name" value="PAS"/>
    <property type="match status" value="1"/>
</dbReference>
<evidence type="ECO:0000256" key="10">
    <source>
        <dbReference type="ARBA" id="ARBA00023136"/>
    </source>
</evidence>
<evidence type="ECO:0000256" key="8">
    <source>
        <dbReference type="ARBA" id="ARBA00022989"/>
    </source>
</evidence>
<dbReference type="InterPro" id="IPR000014">
    <property type="entry name" value="PAS"/>
</dbReference>
<dbReference type="SMART" id="SM00100">
    <property type="entry name" value="cNMP"/>
    <property type="match status" value="1"/>
</dbReference>
<evidence type="ECO:0000313" key="18">
    <source>
        <dbReference type="Proteomes" id="UP001642540"/>
    </source>
</evidence>
<feature type="domain" description="PAC" evidence="16">
    <location>
        <begin position="92"/>
        <end position="144"/>
    </location>
</feature>
<organism evidence="17 18">
    <name type="scientific">Orchesella dallaii</name>
    <dbReference type="NCBI Taxonomy" id="48710"/>
    <lineage>
        <taxon>Eukaryota</taxon>
        <taxon>Metazoa</taxon>
        <taxon>Ecdysozoa</taxon>
        <taxon>Arthropoda</taxon>
        <taxon>Hexapoda</taxon>
        <taxon>Collembola</taxon>
        <taxon>Entomobryomorpha</taxon>
        <taxon>Entomobryoidea</taxon>
        <taxon>Orchesellidae</taxon>
        <taxon>Orchesellinae</taxon>
        <taxon>Orchesella</taxon>
    </lineage>
</organism>
<evidence type="ECO:0000256" key="6">
    <source>
        <dbReference type="ARBA" id="ARBA00022882"/>
    </source>
</evidence>
<evidence type="ECO:0000256" key="9">
    <source>
        <dbReference type="ARBA" id="ARBA00023065"/>
    </source>
</evidence>
<dbReference type="PANTHER" id="PTHR10217:SF637">
    <property type="entry name" value="EAG-LIKE K[+] CHANNEL, ISOFORM A"/>
    <property type="match status" value="1"/>
</dbReference>
<evidence type="ECO:0000256" key="2">
    <source>
        <dbReference type="ARBA" id="ARBA00022448"/>
    </source>
</evidence>
<dbReference type="Gene3D" id="3.30.450.20">
    <property type="entry name" value="PAS domain"/>
    <property type="match status" value="1"/>
</dbReference>
<evidence type="ECO:0000259" key="15">
    <source>
        <dbReference type="PROSITE" id="PS50042"/>
    </source>
</evidence>
<keyword evidence="7" id="KW-0630">Potassium</keyword>
<dbReference type="InterPro" id="IPR003938">
    <property type="entry name" value="K_chnl_volt-dep_EAG/ELK/ERG"/>
</dbReference>